<feature type="compositionally biased region" description="Basic residues" evidence="1">
    <location>
        <begin position="41"/>
        <end position="50"/>
    </location>
</feature>
<sequence>MWLDLTTKVAKQLQTYKSKKRKGRKQIRDREIYTETQNKNTGKKGKRKRQHFIRKALAEWGNKPYLY</sequence>
<dbReference type="EMBL" id="ASSP01000016">
    <property type="protein sequence ID" value="EOS11915.1"/>
    <property type="molecule type" value="Genomic_DNA"/>
</dbReference>
<accession>R9IEW8</accession>
<comment type="caution">
    <text evidence="2">The sequence shown here is derived from an EMBL/GenBank/DDBJ whole genome shotgun (WGS) entry which is preliminary data.</text>
</comment>
<dbReference type="AlphaFoldDB" id="R9IEW8"/>
<dbReference type="Proteomes" id="UP000014200">
    <property type="component" value="Unassembled WGS sequence"/>
</dbReference>
<feature type="region of interest" description="Disordered" evidence="1">
    <location>
        <begin position="14"/>
        <end position="50"/>
    </location>
</feature>
<protein>
    <submittedName>
        <fullName evidence="2">Uncharacterized protein</fullName>
    </submittedName>
</protein>
<name>R9IEW8_9BACT</name>
<dbReference type="HOGENOM" id="CLU_2803539_0_0_10"/>
<dbReference type="PATRIC" id="fig|1235788.3.peg.2548"/>
<keyword evidence="3" id="KW-1185">Reference proteome</keyword>
<dbReference type="STRING" id="1235788.C802_02490"/>
<evidence type="ECO:0000313" key="2">
    <source>
        <dbReference type="EMBL" id="EOS11915.1"/>
    </source>
</evidence>
<proteinExistence type="predicted"/>
<organism evidence="2 3">
    <name type="scientific">Phocaeicola sartorii</name>
    <dbReference type="NCBI Taxonomy" id="671267"/>
    <lineage>
        <taxon>Bacteria</taxon>
        <taxon>Pseudomonadati</taxon>
        <taxon>Bacteroidota</taxon>
        <taxon>Bacteroidia</taxon>
        <taxon>Bacteroidales</taxon>
        <taxon>Bacteroidaceae</taxon>
        <taxon>Phocaeicola</taxon>
    </lineage>
</organism>
<evidence type="ECO:0000313" key="3">
    <source>
        <dbReference type="Proteomes" id="UP000014200"/>
    </source>
</evidence>
<reference evidence="2 3" key="1">
    <citation type="submission" date="2013-04" db="EMBL/GenBank/DDBJ databases">
        <title>The Genome Sequence of Bacteroides massiliensis dnLKV3.</title>
        <authorList>
            <consortium name="The Broad Institute Genomics Platform"/>
            <consortium name="The Broad Institute Genome Sequencing Center for Infectious Disease"/>
            <person name="Earl A."/>
            <person name="Xavier R."/>
            <person name="Kuhn K."/>
            <person name="Stappenbeck T."/>
            <person name="Walker B."/>
            <person name="Young S."/>
            <person name="Zeng Q."/>
            <person name="Gargeya S."/>
            <person name="Fitzgerald M."/>
            <person name="Haas B."/>
            <person name="Abouelleil A."/>
            <person name="Allen A.W."/>
            <person name="Alvarado L."/>
            <person name="Arachchi H.M."/>
            <person name="Berlin A.M."/>
            <person name="Chapman S.B."/>
            <person name="Gainer-Dewar J."/>
            <person name="Goldberg J."/>
            <person name="Griggs A."/>
            <person name="Gujja S."/>
            <person name="Hansen M."/>
            <person name="Howarth C."/>
            <person name="Imamovic A."/>
            <person name="Ireland A."/>
            <person name="Larimer J."/>
            <person name="McCowan C."/>
            <person name="Murphy C."/>
            <person name="Pearson M."/>
            <person name="Poon T.W."/>
            <person name="Priest M."/>
            <person name="Roberts A."/>
            <person name="Saif S."/>
            <person name="Shea T."/>
            <person name="Sisk P."/>
            <person name="Sykes S."/>
            <person name="Wortman J."/>
            <person name="Nusbaum C."/>
            <person name="Birren B."/>
        </authorList>
    </citation>
    <scope>NUCLEOTIDE SEQUENCE [LARGE SCALE GENOMIC DNA]</scope>
    <source>
        <strain evidence="3">dnLKV3</strain>
    </source>
</reference>
<gene>
    <name evidence="2" type="ORF">C802_02490</name>
</gene>
<evidence type="ECO:0000256" key="1">
    <source>
        <dbReference type="SAM" id="MobiDB-lite"/>
    </source>
</evidence>